<dbReference type="KEGG" id="pmar:B0X71_12485"/>
<evidence type="ECO:0000256" key="3">
    <source>
        <dbReference type="ARBA" id="ARBA00022692"/>
    </source>
</evidence>
<feature type="transmembrane region" description="Helical" evidence="6">
    <location>
        <begin position="187"/>
        <end position="211"/>
    </location>
</feature>
<evidence type="ECO:0000256" key="6">
    <source>
        <dbReference type="SAM" id="Phobius"/>
    </source>
</evidence>
<feature type="transmembrane region" description="Helical" evidence="6">
    <location>
        <begin position="82"/>
        <end position="102"/>
    </location>
</feature>
<dbReference type="RefSeq" id="WP_077589722.1">
    <property type="nucleotide sequence ID" value="NZ_CP019640.1"/>
</dbReference>
<organism evidence="7 8">
    <name type="scientific">Planococcus lenghuensis</name>
    <dbReference type="NCBI Taxonomy" id="2213202"/>
    <lineage>
        <taxon>Bacteria</taxon>
        <taxon>Bacillati</taxon>
        <taxon>Bacillota</taxon>
        <taxon>Bacilli</taxon>
        <taxon>Bacillales</taxon>
        <taxon>Caryophanaceae</taxon>
        <taxon>Planococcus</taxon>
    </lineage>
</organism>
<dbReference type="InterPro" id="IPR014108">
    <property type="entry name" value="Caa3-assmbl_CtaG"/>
</dbReference>
<feature type="transmembrane region" description="Helical" evidence="6">
    <location>
        <begin position="218"/>
        <end position="237"/>
    </location>
</feature>
<gene>
    <name evidence="7" type="ORF">B0X71_12485</name>
</gene>
<evidence type="ECO:0000256" key="4">
    <source>
        <dbReference type="ARBA" id="ARBA00022989"/>
    </source>
</evidence>
<name>A0A1Q2L077_9BACL</name>
<accession>A0A1Q2L077</accession>
<dbReference type="Pfam" id="PF09678">
    <property type="entry name" value="Caa3_CtaG"/>
    <property type="match status" value="1"/>
</dbReference>
<feature type="transmembrane region" description="Helical" evidence="6">
    <location>
        <begin position="12"/>
        <end position="30"/>
    </location>
</feature>
<keyword evidence="5 6" id="KW-0472">Membrane</keyword>
<keyword evidence="4 6" id="KW-1133">Transmembrane helix</keyword>
<protein>
    <submittedName>
        <fullName evidence="7">Cytochrome c oxidase assembly factor CtaG</fullName>
    </submittedName>
</protein>
<feature type="transmembrane region" description="Helical" evidence="6">
    <location>
        <begin position="257"/>
        <end position="276"/>
    </location>
</feature>
<evidence type="ECO:0000256" key="2">
    <source>
        <dbReference type="ARBA" id="ARBA00022475"/>
    </source>
</evidence>
<keyword evidence="3 6" id="KW-0812">Transmembrane</keyword>
<feature type="transmembrane region" description="Helical" evidence="6">
    <location>
        <begin position="149"/>
        <end position="167"/>
    </location>
</feature>
<evidence type="ECO:0000313" key="7">
    <source>
        <dbReference type="EMBL" id="AQQ53823.1"/>
    </source>
</evidence>
<proteinExistence type="predicted"/>
<keyword evidence="8" id="KW-1185">Reference proteome</keyword>
<dbReference type="AlphaFoldDB" id="A0A1Q2L077"/>
<dbReference type="OrthoDB" id="128422at2"/>
<reference evidence="7 8" key="1">
    <citation type="submission" date="2017-02" db="EMBL/GenBank/DDBJ databases">
        <title>The complete genomic sequence of a novel cold adapted crude oil-degrading bacterium Planococcus qaidamina Y42.</title>
        <authorList>
            <person name="Yang R."/>
        </authorList>
    </citation>
    <scope>NUCLEOTIDE SEQUENCE [LARGE SCALE GENOMIC DNA]</scope>
    <source>
        <strain evidence="7 8">Y42</strain>
    </source>
</reference>
<evidence type="ECO:0000256" key="1">
    <source>
        <dbReference type="ARBA" id="ARBA00004651"/>
    </source>
</evidence>
<evidence type="ECO:0000313" key="8">
    <source>
        <dbReference type="Proteomes" id="UP000188184"/>
    </source>
</evidence>
<dbReference type="InterPro" id="IPR019108">
    <property type="entry name" value="Caa3_assmbl_CtaG-rel"/>
</dbReference>
<feature type="transmembrane region" description="Helical" evidence="6">
    <location>
        <begin position="114"/>
        <end position="137"/>
    </location>
</feature>
<evidence type="ECO:0000256" key="5">
    <source>
        <dbReference type="ARBA" id="ARBA00023136"/>
    </source>
</evidence>
<dbReference type="Proteomes" id="UP000188184">
    <property type="component" value="Chromosome"/>
</dbReference>
<comment type="subcellular location">
    <subcellularLocation>
        <location evidence="1">Cell membrane</location>
        <topology evidence="1">Multi-pass membrane protein</topology>
    </subcellularLocation>
</comment>
<sequence length="307" mass="34706">MPLSIFGFQALWSPVFIGVLVFLTVLYFLITVKWRHDFAVSQPLKKKEAIAFVSGMVLLYVLKGSPIDLLSHILFSVHMTQMAFFLFLVPPLLIVGIPAWVWQSFIGLPVVRSIFAVMTRPAIALVLFGILFSFYHLPVIFDIIKQDEVYHGLYTLVLFLSAFFMWWPIMNTLPDTHKVHGLIRVGYIVGSGAMLTPACALIIFSNSAFYATYSDPEAWLQAMALCVPVSTLAGLNLTGPELFTSMSPLEDQQVGGIAMKVLQELILTYFLGMVFYQWFRREQDNADEITAQALRDRKTMLAYQRGQ</sequence>
<dbReference type="NCBIfam" id="TIGR02737">
    <property type="entry name" value="caa3_CtaG"/>
    <property type="match status" value="1"/>
</dbReference>
<dbReference type="GO" id="GO:0005886">
    <property type="term" value="C:plasma membrane"/>
    <property type="evidence" value="ECO:0007669"/>
    <property type="project" value="UniProtKB-SubCell"/>
</dbReference>
<keyword evidence="2" id="KW-1003">Cell membrane</keyword>
<dbReference type="EMBL" id="CP019640">
    <property type="protein sequence ID" value="AQQ53823.1"/>
    <property type="molecule type" value="Genomic_DNA"/>
</dbReference>